<dbReference type="SUPFAM" id="SSF53474">
    <property type="entry name" value="alpha/beta-Hydrolases"/>
    <property type="match status" value="1"/>
</dbReference>
<organism evidence="2 3">
    <name type="scientific">Massilia cavernae</name>
    <dbReference type="NCBI Taxonomy" id="2320864"/>
    <lineage>
        <taxon>Bacteria</taxon>
        <taxon>Pseudomonadati</taxon>
        <taxon>Pseudomonadota</taxon>
        <taxon>Betaproteobacteria</taxon>
        <taxon>Burkholderiales</taxon>
        <taxon>Oxalobacteraceae</taxon>
        <taxon>Telluria group</taxon>
        <taxon>Massilia</taxon>
    </lineage>
</organism>
<gene>
    <name evidence="2" type="ORF">D3872_05850</name>
</gene>
<dbReference type="AlphaFoldDB" id="A0A418Y5P7"/>
<dbReference type="Pfam" id="PF12697">
    <property type="entry name" value="Abhydrolase_6"/>
    <property type="match status" value="1"/>
</dbReference>
<keyword evidence="2" id="KW-0378">Hydrolase</keyword>
<dbReference type="GO" id="GO:0016020">
    <property type="term" value="C:membrane"/>
    <property type="evidence" value="ECO:0007669"/>
    <property type="project" value="TreeGrafter"/>
</dbReference>
<dbReference type="Proteomes" id="UP000284006">
    <property type="component" value="Unassembled WGS sequence"/>
</dbReference>
<evidence type="ECO:0000313" key="3">
    <source>
        <dbReference type="Proteomes" id="UP000284006"/>
    </source>
</evidence>
<keyword evidence="3" id="KW-1185">Reference proteome</keyword>
<accession>A0A418Y5P7</accession>
<evidence type="ECO:0000313" key="2">
    <source>
        <dbReference type="EMBL" id="RJG22069.1"/>
    </source>
</evidence>
<dbReference type="GO" id="GO:0046464">
    <property type="term" value="P:acylglycerol catabolic process"/>
    <property type="evidence" value="ECO:0007669"/>
    <property type="project" value="TreeGrafter"/>
</dbReference>
<dbReference type="RefSeq" id="WP_119809901.1">
    <property type="nucleotide sequence ID" value="NZ_QYUP01000063.1"/>
</dbReference>
<comment type="caution">
    <text evidence="2">The sequence shown here is derived from an EMBL/GenBank/DDBJ whole genome shotgun (WGS) entry which is preliminary data.</text>
</comment>
<dbReference type="PANTHER" id="PTHR43798">
    <property type="entry name" value="MONOACYLGLYCEROL LIPASE"/>
    <property type="match status" value="1"/>
</dbReference>
<dbReference type="InterPro" id="IPR050266">
    <property type="entry name" value="AB_hydrolase_sf"/>
</dbReference>
<dbReference type="InterPro" id="IPR000073">
    <property type="entry name" value="AB_hydrolase_1"/>
</dbReference>
<dbReference type="Gene3D" id="3.40.50.1820">
    <property type="entry name" value="alpha/beta hydrolase"/>
    <property type="match status" value="1"/>
</dbReference>
<evidence type="ECO:0000259" key="1">
    <source>
        <dbReference type="Pfam" id="PF12697"/>
    </source>
</evidence>
<dbReference type="EMBL" id="QYUP01000063">
    <property type="protein sequence ID" value="RJG22069.1"/>
    <property type="molecule type" value="Genomic_DNA"/>
</dbReference>
<dbReference type="PRINTS" id="PR00111">
    <property type="entry name" value="ABHYDROLASE"/>
</dbReference>
<dbReference type="PANTHER" id="PTHR43798:SF5">
    <property type="entry name" value="MONOACYLGLYCEROL LIPASE ABHD6"/>
    <property type="match status" value="1"/>
</dbReference>
<reference evidence="2 3" key="1">
    <citation type="submission" date="2018-09" db="EMBL/GenBank/DDBJ databases">
        <authorList>
            <person name="Zhu H."/>
        </authorList>
    </citation>
    <scope>NUCLEOTIDE SEQUENCE [LARGE SCALE GENOMIC DNA]</scope>
    <source>
        <strain evidence="2 3">K1S02-61</strain>
    </source>
</reference>
<proteinExistence type="predicted"/>
<sequence length="277" mass="30005">MAYPQVQRLEQAATVRIVDGGTTWRSWGSGPDLILLHGSAGAWTHWARNIDALAASHTVHVPDLPGFGDSDVPAQPMTMPSLAASVLAGFDAIARNARFDLVGFSFGSVVAESIALARPSELRRLVLVRGRFDGSNPLPPAGLKRWRGILDPAELAAVQRHNLATLMFHDAARIDEQALQLHMKNSQRAVLDMLPILASRPTDALSRIRSPILAIAGEYDCFSAQASAQQESALLAANPGAQLRIIKNAGHWVNYEAAEEFNDLVLAWLNSGDRLVR</sequence>
<dbReference type="OrthoDB" id="8562572at2"/>
<protein>
    <submittedName>
        <fullName evidence="2">Alpha/beta fold hydrolase</fullName>
    </submittedName>
</protein>
<dbReference type="GO" id="GO:0047372">
    <property type="term" value="F:monoacylglycerol lipase activity"/>
    <property type="evidence" value="ECO:0007669"/>
    <property type="project" value="TreeGrafter"/>
</dbReference>
<feature type="domain" description="AB hydrolase-1" evidence="1">
    <location>
        <begin position="33"/>
        <end position="263"/>
    </location>
</feature>
<name>A0A418Y5P7_9BURK</name>
<dbReference type="InterPro" id="IPR029058">
    <property type="entry name" value="AB_hydrolase_fold"/>
</dbReference>